<evidence type="ECO:0000313" key="3">
    <source>
        <dbReference type="EMBL" id="AIZ44328.1"/>
    </source>
</evidence>
<accession>A0A0A7KIF0</accession>
<evidence type="ECO:0000256" key="2">
    <source>
        <dbReference type="SAM" id="MobiDB-lite"/>
    </source>
</evidence>
<feature type="coiled-coil region" evidence="1">
    <location>
        <begin position="158"/>
        <end position="192"/>
    </location>
</feature>
<dbReference type="AlphaFoldDB" id="A0A0A7KIF0"/>
<dbReference type="HOGENOM" id="CLU_1025729_0_0_0"/>
<proteinExistence type="predicted"/>
<protein>
    <submittedName>
        <fullName evidence="3">Uncharacterized protein</fullName>
    </submittedName>
</protein>
<feature type="region of interest" description="Disordered" evidence="2">
    <location>
        <begin position="229"/>
        <end position="271"/>
    </location>
</feature>
<evidence type="ECO:0000256" key="1">
    <source>
        <dbReference type="SAM" id="Coils"/>
    </source>
</evidence>
<dbReference type="EMBL" id="CP010028">
    <property type="protein sequence ID" value="AIZ44328.1"/>
    <property type="molecule type" value="Genomic_DNA"/>
</dbReference>
<keyword evidence="1" id="KW-0175">Coiled coil</keyword>
<dbReference type="Proteomes" id="UP000030634">
    <property type="component" value="Chromosome"/>
</dbReference>
<evidence type="ECO:0000313" key="4">
    <source>
        <dbReference type="Proteomes" id="UP000030634"/>
    </source>
</evidence>
<gene>
    <name evidence="3" type="ORF">QR90_03240</name>
</gene>
<reference evidence="4" key="1">
    <citation type="submission" date="2014-11" db="EMBL/GenBank/DDBJ databases">
        <title>Hymenobacter sp. DG25B genome submission.</title>
        <authorList>
            <person name="Jung H.-Y."/>
            <person name="Kim M.K."/>
            <person name="Srinivasan S."/>
            <person name="Lim S."/>
        </authorList>
    </citation>
    <scope>NUCLEOTIDE SEQUENCE [LARGE SCALE GENOMIC DNA]</scope>
    <source>
        <strain evidence="4">DY59</strain>
    </source>
</reference>
<name>A0A0A7KIF0_9DEIO</name>
<dbReference type="RefSeq" id="WP_039682198.1">
    <property type="nucleotide sequence ID" value="NZ_CP010028.1"/>
</dbReference>
<organism evidence="3 4">
    <name type="scientific">Deinococcus radiopugnans</name>
    <dbReference type="NCBI Taxonomy" id="57497"/>
    <lineage>
        <taxon>Bacteria</taxon>
        <taxon>Thermotogati</taxon>
        <taxon>Deinococcota</taxon>
        <taxon>Deinococci</taxon>
        <taxon>Deinococcales</taxon>
        <taxon>Deinococcaceae</taxon>
        <taxon>Deinococcus</taxon>
    </lineage>
</organism>
<sequence length="271" mass="29146">MNSGQEKRDGLLASAQQAAHFQRRRVLEVRAREHVGAAGWAQSSMLEDIIRTGQQGLAATDALRQVISLTSEQIRALPLGASPDERDDQAQALMNIVENGEQQVTAAQALNALIGLALEDVARTPLNDLNVSRLHAIHERVAQQLEALDTIIGTAQAQAQTLTQAAQLEEVLAEHQRRLSELRRLSAEEEIQALTAAGEQIVERISALDDAGERQVDALTQIGKAVADHMSDTGASGEQQAEALEGLAHEMTDRAGELRDDGSADEAPPQT</sequence>
<feature type="compositionally biased region" description="Basic and acidic residues" evidence="2">
    <location>
        <begin position="247"/>
        <end position="262"/>
    </location>
</feature>
<dbReference type="KEGG" id="dsw:QR90_03240"/>